<evidence type="ECO:0000313" key="3">
    <source>
        <dbReference type="Proteomes" id="UP000076643"/>
    </source>
</evidence>
<reference evidence="2 3" key="1">
    <citation type="submission" date="2013-07" db="EMBL/GenBank/DDBJ databases">
        <title>Comparative Genomic and Metabolomic Analysis of Twelve Strains of Pseudoalteromonas luteoviolacea.</title>
        <authorList>
            <person name="Vynne N.G."/>
            <person name="Mansson M."/>
            <person name="Gram L."/>
        </authorList>
    </citation>
    <scope>NUCLEOTIDE SEQUENCE [LARGE SCALE GENOMIC DNA]</scope>
    <source>
        <strain evidence="2 3">DSM 6061</strain>
    </source>
</reference>
<dbReference type="GeneID" id="57363453"/>
<gene>
    <name evidence="2" type="ORF">N475_20325</name>
</gene>
<name>A0A166VR89_9GAMM</name>
<dbReference type="EMBL" id="AUYB01000124">
    <property type="protein sequence ID" value="KZN33351.1"/>
    <property type="molecule type" value="Genomic_DNA"/>
</dbReference>
<proteinExistence type="predicted"/>
<feature type="transmembrane region" description="Helical" evidence="1">
    <location>
        <begin position="85"/>
        <end position="106"/>
    </location>
</feature>
<evidence type="ECO:0000256" key="1">
    <source>
        <dbReference type="SAM" id="Phobius"/>
    </source>
</evidence>
<dbReference type="Proteomes" id="UP000076643">
    <property type="component" value="Unassembled WGS sequence"/>
</dbReference>
<dbReference type="PATRIC" id="fig|1365250.3.peg.3774"/>
<organism evidence="2 3">
    <name type="scientific">Pseudoalteromonas luteoviolacea DSM 6061</name>
    <dbReference type="NCBI Taxonomy" id="1365250"/>
    <lineage>
        <taxon>Bacteria</taxon>
        <taxon>Pseudomonadati</taxon>
        <taxon>Pseudomonadota</taxon>
        <taxon>Gammaproteobacteria</taxon>
        <taxon>Alteromonadales</taxon>
        <taxon>Pseudoalteromonadaceae</taxon>
        <taxon>Pseudoalteromonas</taxon>
    </lineage>
</organism>
<feature type="transmembrane region" description="Helical" evidence="1">
    <location>
        <begin position="28"/>
        <end position="43"/>
    </location>
</feature>
<keyword evidence="3" id="KW-1185">Reference proteome</keyword>
<protein>
    <submittedName>
        <fullName evidence="2">Uncharacterized protein</fullName>
    </submittedName>
</protein>
<feature type="transmembrane region" description="Helical" evidence="1">
    <location>
        <begin position="50"/>
        <end position="73"/>
    </location>
</feature>
<dbReference type="AlphaFoldDB" id="A0A166VR89"/>
<keyword evidence="1" id="KW-1133">Transmembrane helix</keyword>
<feature type="transmembrane region" description="Helical" evidence="1">
    <location>
        <begin position="173"/>
        <end position="195"/>
    </location>
</feature>
<feature type="transmembrane region" description="Helical" evidence="1">
    <location>
        <begin position="127"/>
        <end position="146"/>
    </location>
</feature>
<accession>A0A166VR89</accession>
<sequence>MKVIAILLTATLIMYLTTNVLDAVKAEILYVSVIAFIGAWYRDNINIAHICALLAAQHIVSIVIFHFNFFPVASDAPAVWHNTRAFAIHFFLDLTLFFAIGLRPAISRWIKRHQDDVKQTICMTNADITLLSIFGLFILADSLALVENFLRNLRYLGVTGPLSTLFQGWTGIYYNYVLIKSFILGLEMIAILSIVKPSVRKKSKVKLPFNDAAPQHHP</sequence>
<keyword evidence="1" id="KW-0812">Transmembrane</keyword>
<comment type="caution">
    <text evidence="2">The sequence shown here is derived from an EMBL/GenBank/DDBJ whole genome shotgun (WGS) entry which is preliminary data.</text>
</comment>
<evidence type="ECO:0000313" key="2">
    <source>
        <dbReference type="EMBL" id="KZN33351.1"/>
    </source>
</evidence>
<dbReference type="RefSeq" id="WP_063365730.1">
    <property type="nucleotide sequence ID" value="NZ_AQHB01000030.1"/>
</dbReference>
<keyword evidence="1" id="KW-0472">Membrane</keyword>